<dbReference type="OrthoDB" id="8048523at2759"/>
<dbReference type="Pfam" id="PF04193">
    <property type="entry name" value="PQ-loop"/>
    <property type="match status" value="2"/>
</dbReference>
<dbReference type="PANTHER" id="PTHR16201:SF35">
    <property type="entry name" value="VACUOLAR AMINO ACID TRANSPORTER YPQ1-RELATED"/>
    <property type="match status" value="1"/>
</dbReference>
<sequence length="293" mass="31496">MFPPSQNGPFELNLQALSGVAGSISIACWIVVFTPQILQNLRRGSAEGLSITFLLIWLAGDVFNIVGAVAQGVLPTMVILAAYYTLADVVLLAQCFWYNSRGQKKEEDEEHLVEAGHLNPATPLLKGEDEDVVMEMLPQQPAWMAALSNAFAVILVCTAGALGWLLTFEIQAGDALPPKAEEGLTFSPLGQTFGYLCAFLYLASRIPQILLNARRQSCEGVSILFFIFACAGNVTYVLSILANTGGGGEEQGGYSRYLAVNASWLLGSVGTLVLDAIIFAQFFVYGDGETLEV</sequence>
<dbReference type="PANTHER" id="PTHR16201">
    <property type="entry name" value="SEVEN TRANSMEMBRANE PROTEIN 1-RELATED"/>
    <property type="match status" value="1"/>
</dbReference>
<dbReference type="FunFam" id="1.20.1280.290:FF:000011">
    <property type="entry name" value="PQ loop repeat protein"/>
    <property type="match status" value="1"/>
</dbReference>
<evidence type="ECO:0000256" key="2">
    <source>
        <dbReference type="ARBA" id="ARBA00004127"/>
    </source>
</evidence>
<dbReference type="AlphaFoldDB" id="A0A5J5F6W7"/>
<evidence type="ECO:0000256" key="9">
    <source>
        <dbReference type="ARBA" id="ARBA00038039"/>
    </source>
</evidence>
<keyword evidence="5 10" id="KW-0812">Transmembrane</keyword>
<evidence type="ECO:0000313" key="11">
    <source>
        <dbReference type="EMBL" id="KAA8912438.1"/>
    </source>
</evidence>
<evidence type="ECO:0000256" key="7">
    <source>
        <dbReference type="ARBA" id="ARBA00022989"/>
    </source>
</evidence>
<gene>
    <name evidence="11" type="ORF">FN846DRAFT_903575</name>
</gene>
<dbReference type="FunCoup" id="A0A5J5F6W7">
    <property type="interactions" value="362"/>
</dbReference>
<dbReference type="InParanoid" id="A0A5J5F6W7"/>
<feature type="transmembrane region" description="Helical" evidence="10">
    <location>
        <begin position="143"/>
        <end position="166"/>
    </location>
</feature>
<keyword evidence="8 10" id="KW-0472">Membrane</keyword>
<dbReference type="InterPro" id="IPR051415">
    <property type="entry name" value="LAAT-1"/>
</dbReference>
<keyword evidence="3" id="KW-0813">Transport</keyword>
<evidence type="ECO:0000256" key="8">
    <source>
        <dbReference type="ARBA" id="ARBA00023136"/>
    </source>
</evidence>
<name>A0A5J5F6W7_9PEZI</name>
<evidence type="ECO:0000256" key="5">
    <source>
        <dbReference type="ARBA" id="ARBA00022692"/>
    </source>
</evidence>
<evidence type="ECO:0000256" key="1">
    <source>
        <dbReference type="ARBA" id="ARBA00004116"/>
    </source>
</evidence>
<dbReference type="SMART" id="SM00679">
    <property type="entry name" value="CTNS"/>
    <property type="match status" value="2"/>
</dbReference>
<dbReference type="GO" id="GO:0034488">
    <property type="term" value="P:basic amino acid transmembrane export from vacuole"/>
    <property type="evidence" value="ECO:0007669"/>
    <property type="project" value="UniProtKB-ARBA"/>
</dbReference>
<dbReference type="Gene3D" id="1.20.1280.290">
    <property type="match status" value="2"/>
</dbReference>
<comment type="similarity">
    <text evidence="9">Belongs to the laat-1 family.</text>
</comment>
<keyword evidence="4" id="KW-0926">Vacuole</keyword>
<feature type="transmembrane region" description="Helical" evidence="10">
    <location>
        <begin position="46"/>
        <end position="70"/>
    </location>
</feature>
<evidence type="ECO:0000256" key="3">
    <source>
        <dbReference type="ARBA" id="ARBA00022448"/>
    </source>
</evidence>
<evidence type="ECO:0000256" key="4">
    <source>
        <dbReference type="ARBA" id="ARBA00022554"/>
    </source>
</evidence>
<keyword evidence="7 10" id="KW-1133">Transmembrane helix</keyword>
<protein>
    <submittedName>
        <fullName evidence="11">PQ loop repeat-domain-containing protein</fullName>
    </submittedName>
</protein>
<dbReference type="GO" id="GO:0012505">
    <property type="term" value="C:endomembrane system"/>
    <property type="evidence" value="ECO:0007669"/>
    <property type="project" value="UniProtKB-SubCell"/>
</dbReference>
<keyword evidence="12" id="KW-1185">Reference proteome</keyword>
<dbReference type="GO" id="GO:0098588">
    <property type="term" value="C:bounding membrane of organelle"/>
    <property type="evidence" value="ECO:0007669"/>
    <property type="project" value="UniProtKB-ARBA"/>
</dbReference>
<evidence type="ECO:0000256" key="6">
    <source>
        <dbReference type="ARBA" id="ARBA00022737"/>
    </source>
</evidence>
<dbReference type="EMBL" id="VXIS01000024">
    <property type="protein sequence ID" value="KAA8912438.1"/>
    <property type="molecule type" value="Genomic_DNA"/>
</dbReference>
<reference evidence="11 12" key="1">
    <citation type="submission" date="2019-09" db="EMBL/GenBank/DDBJ databases">
        <title>Draft genome of the ectomycorrhizal ascomycete Sphaerosporella brunnea.</title>
        <authorList>
            <consortium name="DOE Joint Genome Institute"/>
            <person name="Benucci G.M."/>
            <person name="Marozzi G."/>
            <person name="Antonielli L."/>
            <person name="Sanchez S."/>
            <person name="Marco P."/>
            <person name="Wang X."/>
            <person name="Falini L.B."/>
            <person name="Barry K."/>
            <person name="Haridas S."/>
            <person name="Lipzen A."/>
            <person name="Labutti K."/>
            <person name="Grigoriev I.V."/>
            <person name="Murat C."/>
            <person name="Martin F."/>
            <person name="Albertini E."/>
            <person name="Donnini D."/>
            <person name="Bonito G."/>
        </authorList>
    </citation>
    <scope>NUCLEOTIDE SEQUENCE [LARGE SCALE GENOMIC DNA]</scope>
    <source>
        <strain evidence="11 12">Sb_GMNB300</strain>
    </source>
</reference>
<feature type="transmembrane region" description="Helical" evidence="10">
    <location>
        <begin position="12"/>
        <end position="34"/>
    </location>
</feature>
<dbReference type="Proteomes" id="UP000326924">
    <property type="component" value="Unassembled WGS sequence"/>
</dbReference>
<dbReference type="GO" id="GO:0034490">
    <property type="term" value="P:basic amino acid transmembrane import into vacuole"/>
    <property type="evidence" value="ECO:0007669"/>
    <property type="project" value="UniProtKB-ARBA"/>
</dbReference>
<feature type="transmembrane region" description="Helical" evidence="10">
    <location>
        <begin position="76"/>
        <end position="98"/>
    </location>
</feature>
<evidence type="ECO:0000256" key="10">
    <source>
        <dbReference type="SAM" id="Phobius"/>
    </source>
</evidence>
<proteinExistence type="inferred from homology"/>
<evidence type="ECO:0000313" key="12">
    <source>
        <dbReference type="Proteomes" id="UP000326924"/>
    </source>
</evidence>
<organism evidence="11 12">
    <name type="scientific">Sphaerosporella brunnea</name>
    <dbReference type="NCBI Taxonomy" id="1250544"/>
    <lineage>
        <taxon>Eukaryota</taxon>
        <taxon>Fungi</taxon>
        <taxon>Dikarya</taxon>
        <taxon>Ascomycota</taxon>
        <taxon>Pezizomycotina</taxon>
        <taxon>Pezizomycetes</taxon>
        <taxon>Pezizales</taxon>
        <taxon>Pyronemataceae</taxon>
        <taxon>Sphaerosporella</taxon>
    </lineage>
</organism>
<feature type="transmembrane region" description="Helical" evidence="10">
    <location>
        <begin position="223"/>
        <end position="242"/>
    </location>
</feature>
<keyword evidence="6" id="KW-0677">Repeat</keyword>
<dbReference type="InterPro" id="IPR006603">
    <property type="entry name" value="PQ-loop_rpt"/>
</dbReference>
<dbReference type="GO" id="GO:0015179">
    <property type="term" value="F:L-amino acid transmembrane transporter activity"/>
    <property type="evidence" value="ECO:0007669"/>
    <property type="project" value="UniProtKB-ARBA"/>
</dbReference>
<comment type="subcellular location">
    <subcellularLocation>
        <location evidence="2">Endomembrane system</location>
        <topology evidence="2">Multi-pass membrane protein</topology>
    </subcellularLocation>
    <subcellularLocation>
        <location evidence="1">Vacuole</location>
    </subcellularLocation>
</comment>
<feature type="transmembrane region" description="Helical" evidence="10">
    <location>
        <begin position="186"/>
        <end position="203"/>
    </location>
</feature>
<dbReference type="GO" id="GO:0015174">
    <property type="term" value="F:basic amino acid transmembrane transporter activity"/>
    <property type="evidence" value="ECO:0007669"/>
    <property type="project" value="UniProtKB-ARBA"/>
</dbReference>
<accession>A0A5J5F6W7</accession>
<dbReference type="GO" id="GO:0005773">
    <property type="term" value="C:vacuole"/>
    <property type="evidence" value="ECO:0007669"/>
    <property type="project" value="UniProtKB-SubCell"/>
</dbReference>
<dbReference type="FunFam" id="1.20.1280.290:FF:000012">
    <property type="entry name" value="Vacuolar membrane PQ loop repeat protein"/>
    <property type="match status" value="1"/>
</dbReference>
<dbReference type="GO" id="GO:0015101">
    <property type="term" value="F:organic cation transmembrane transporter activity"/>
    <property type="evidence" value="ECO:0007669"/>
    <property type="project" value="UniProtKB-ARBA"/>
</dbReference>
<comment type="caution">
    <text evidence="11">The sequence shown here is derived from an EMBL/GenBank/DDBJ whole genome shotgun (WGS) entry which is preliminary data.</text>
</comment>
<feature type="transmembrane region" description="Helical" evidence="10">
    <location>
        <begin position="262"/>
        <end position="285"/>
    </location>
</feature>